<reference evidence="1" key="2">
    <citation type="submission" date="2015-06" db="UniProtKB">
        <authorList>
            <consortium name="EnsemblPlants"/>
        </authorList>
    </citation>
    <scope>IDENTIFICATION</scope>
    <source>
        <strain evidence="1">DM1-3 516 R44</strain>
    </source>
</reference>
<dbReference type="InParanoid" id="M1DD96"/>
<reference evidence="2" key="1">
    <citation type="journal article" date="2011" name="Nature">
        <title>Genome sequence and analysis of the tuber crop potato.</title>
        <authorList>
            <consortium name="The Potato Genome Sequencing Consortium"/>
        </authorList>
    </citation>
    <scope>NUCLEOTIDE SEQUENCE [LARGE SCALE GENOMIC DNA]</scope>
    <source>
        <strain evidence="2">cv. DM1-3 516 R44</strain>
    </source>
</reference>
<protein>
    <submittedName>
        <fullName evidence="1">Uncharacterized protein</fullName>
    </submittedName>
</protein>
<keyword evidence="2" id="KW-1185">Reference proteome</keyword>
<proteinExistence type="predicted"/>
<evidence type="ECO:0000313" key="1">
    <source>
        <dbReference type="EnsemblPlants" id="PGSC0003DMT400087156"/>
    </source>
</evidence>
<evidence type="ECO:0000313" key="2">
    <source>
        <dbReference type="Proteomes" id="UP000011115"/>
    </source>
</evidence>
<dbReference type="EnsemblPlants" id="PGSC0003DMT400087156">
    <property type="protein sequence ID" value="PGSC0003DMT400087156"/>
    <property type="gene ID" value="PGSC0003DMG400036727"/>
</dbReference>
<dbReference type="Proteomes" id="UP000011115">
    <property type="component" value="Unassembled WGS sequence"/>
</dbReference>
<name>M1DD96_SOLTU</name>
<organism evidence="1 2">
    <name type="scientific">Solanum tuberosum</name>
    <name type="common">Potato</name>
    <dbReference type="NCBI Taxonomy" id="4113"/>
    <lineage>
        <taxon>Eukaryota</taxon>
        <taxon>Viridiplantae</taxon>
        <taxon>Streptophyta</taxon>
        <taxon>Embryophyta</taxon>
        <taxon>Tracheophyta</taxon>
        <taxon>Spermatophyta</taxon>
        <taxon>Magnoliopsida</taxon>
        <taxon>eudicotyledons</taxon>
        <taxon>Gunneridae</taxon>
        <taxon>Pentapetalae</taxon>
        <taxon>asterids</taxon>
        <taxon>lamiids</taxon>
        <taxon>Solanales</taxon>
        <taxon>Solanaceae</taxon>
        <taxon>Solanoideae</taxon>
        <taxon>Solaneae</taxon>
        <taxon>Solanum</taxon>
    </lineage>
</organism>
<sequence length="89" mass="10390">MRFSSREFTLVPYPNTQLERVSGVRRRPVFMRQVGVREELILKRESLSVNGSSGSQMKVWRVNENCKLVSNRSNQRIAKRLGDLELDRP</sequence>
<dbReference type="AlphaFoldDB" id="M1DD96"/>
<dbReference type="Gramene" id="PGSC0003DMT400087156">
    <property type="protein sequence ID" value="PGSC0003DMT400087156"/>
    <property type="gene ID" value="PGSC0003DMG400036727"/>
</dbReference>
<accession>M1DD96</accession>
<dbReference type="PaxDb" id="4113-PGSC0003DMT400087156"/>
<dbReference type="HOGENOM" id="CLU_2459082_0_0_1"/>